<name>A0A0G3GXH9_9CORY</name>
<proteinExistence type="predicted"/>
<dbReference type="PATRIC" id="fig|1050174.4.peg.1730"/>
<gene>
    <name evidence="1" type="ORF">CEPID_08585</name>
</gene>
<dbReference type="STRING" id="1050174.CEPID_08585"/>
<evidence type="ECO:0000313" key="1">
    <source>
        <dbReference type="EMBL" id="AKK03567.1"/>
    </source>
</evidence>
<dbReference type="SUPFAM" id="SSF51219">
    <property type="entry name" value="TRAP-like"/>
    <property type="match status" value="1"/>
</dbReference>
<dbReference type="Gene3D" id="3.60.160.10">
    <property type="entry name" value="Mitochondrial biogenesis AIM24"/>
    <property type="match status" value="1"/>
</dbReference>
<dbReference type="InterPro" id="IPR036983">
    <property type="entry name" value="AIM24_sf"/>
</dbReference>
<accession>A0A0G3GXH9</accession>
<dbReference type="EMBL" id="CP011541">
    <property type="protein sequence ID" value="AKK03567.1"/>
    <property type="molecule type" value="Genomic_DNA"/>
</dbReference>
<dbReference type="Pfam" id="PF01987">
    <property type="entry name" value="AIM24"/>
    <property type="match status" value="1"/>
</dbReference>
<dbReference type="PANTHER" id="PTHR38074">
    <property type="entry name" value="ALTERED INHERITANCE OF MITOCHONDRIA PROTEIN 24, MITOCHONDRIAL"/>
    <property type="match status" value="1"/>
</dbReference>
<dbReference type="InterPro" id="IPR002838">
    <property type="entry name" value="AIM24"/>
</dbReference>
<keyword evidence="2" id="KW-1185">Reference proteome</keyword>
<organism evidence="1 2">
    <name type="scientific">Corynebacterium epidermidicanis</name>
    <dbReference type="NCBI Taxonomy" id="1050174"/>
    <lineage>
        <taxon>Bacteria</taxon>
        <taxon>Bacillati</taxon>
        <taxon>Actinomycetota</taxon>
        <taxon>Actinomycetes</taxon>
        <taxon>Mycobacteriales</taxon>
        <taxon>Corynebacteriaceae</taxon>
        <taxon>Corynebacterium</taxon>
    </lineage>
</organism>
<sequence length="240" mass="25118">MPIHGYLFQNSAEIQSNDQFVQQNKKMLKVNLQGAPIQAKVGSMVAYQGDVRFENKGSGGLGKMFKKAVTGEGVEMMHVSGAGQVFLADQAQEVQILFLENDMISVNGKNVLAFSSSIEWDVHRIKGGGMMAGGLFNVSLRGTGFVAVLTDGDPIALNVAEAPTFADPQAAVLWTSGVQMQVRTDFTGGLRSLVHGGTGESIQLGFGGQGIVVVQPSEGQIFGGAGESSSSGSGLSDLFS</sequence>
<reference evidence="1 2" key="1">
    <citation type="submission" date="2015-05" db="EMBL/GenBank/DDBJ databases">
        <title>Complete genome sequence of Corynebacterium epidermidicanis DSM 45586, isolated from the skin of a dog suffering from pruritus.</title>
        <authorList>
            <person name="Ruckert C."/>
            <person name="Albersmeier A."/>
            <person name="Winkler A."/>
            <person name="Tauch A."/>
        </authorList>
    </citation>
    <scope>NUCLEOTIDE SEQUENCE [LARGE SCALE GENOMIC DNA]</scope>
    <source>
        <strain evidence="1 2">DSM 45586</strain>
    </source>
</reference>
<protein>
    <recommendedName>
        <fullName evidence="3">TIGR00266 family protein</fullName>
    </recommendedName>
</protein>
<evidence type="ECO:0000313" key="2">
    <source>
        <dbReference type="Proteomes" id="UP000035368"/>
    </source>
</evidence>
<dbReference type="OrthoDB" id="6048299at2"/>
<dbReference type="PANTHER" id="PTHR38074:SF1">
    <property type="entry name" value="ALTERED INHERITANCE OF MITOCHONDRIA PROTEIN 24, MITOCHONDRIAL"/>
    <property type="match status" value="1"/>
</dbReference>
<dbReference type="AlphaFoldDB" id="A0A0G3GXH9"/>
<dbReference type="RefSeq" id="WP_047240574.1">
    <property type="nucleotide sequence ID" value="NZ_CP011541.1"/>
</dbReference>
<dbReference type="InterPro" id="IPR016031">
    <property type="entry name" value="Trp_RNA-bd_attenuator-like_dom"/>
</dbReference>
<dbReference type="Proteomes" id="UP000035368">
    <property type="component" value="Chromosome"/>
</dbReference>
<dbReference type="KEGG" id="cei:CEPID_08585"/>
<evidence type="ECO:0008006" key="3">
    <source>
        <dbReference type="Google" id="ProtNLM"/>
    </source>
</evidence>